<dbReference type="AlphaFoldDB" id="A0A937XCY6"/>
<protein>
    <recommendedName>
        <fullName evidence="1">FlgD/Vpr Ig-like domain-containing protein</fullName>
    </recommendedName>
</protein>
<dbReference type="InterPro" id="IPR025965">
    <property type="entry name" value="FlgD/Vpr_Ig-like"/>
</dbReference>
<dbReference type="Gene3D" id="2.60.40.4070">
    <property type="match status" value="1"/>
</dbReference>
<evidence type="ECO:0000313" key="3">
    <source>
        <dbReference type="Proteomes" id="UP000748308"/>
    </source>
</evidence>
<dbReference type="Proteomes" id="UP000748308">
    <property type="component" value="Unassembled WGS sequence"/>
</dbReference>
<feature type="domain" description="FlgD/Vpr Ig-like" evidence="1">
    <location>
        <begin position="163"/>
        <end position="224"/>
    </location>
</feature>
<name>A0A937XCY6_UNCEI</name>
<reference evidence="2" key="1">
    <citation type="submission" date="2019-03" db="EMBL/GenBank/DDBJ databases">
        <title>Lake Tanganyika Metagenome-Assembled Genomes (MAGs).</title>
        <authorList>
            <person name="Tran P."/>
        </authorList>
    </citation>
    <scope>NUCLEOTIDE SEQUENCE</scope>
    <source>
        <strain evidence="2">M_DeepCast_400m_m2_100</strain>
    </source>
</reference>
<dbReference type="Pfam" id="PF13860">
    <property type="entry name" value="FlgD_ig"/>
    <property type="match status" value="1"/>
</dbReference>
<dbReference type="EMBL" id="VGIY01000159">
    <property type="protein sequence ID" value="MBM3317653.1"/>
    <property type="molecule type" value="Genomic_DNA"/>
</dbReference>
<accession>A0A937XCY6</accession>
<gene>
    <name evidence="2" type="ORF">FJY75_07350</name>
</gene>
<proteinExistence type="predicted"/>
<organism evidence="2 3">
    <name type="scientific">Eiseniibacteriota bacterium</name>
    <dbReference type="NCBI Taxonomy" id="2212470"/>
    <lineage>
        <taxon>Bacteria</taxon>
        <taxon>Candidatus Eiseniibacteriota</taxon>
    </lineage>
</organism>
<feature type="non-terminal residue" evidence="2">
    <location>
        <position position="1"/>
    </location>
</feature>
<sequence length="241" mass="25459">TAVLSYLQAGGNALLMTRQGDSFLDSSLRSYLGVSFVTSQTIYNCTSVRAPLTDIPRIGTQNYSPLFSMALSQPTSELLYIDTSYNPDRGVGVWRAPAEGGTHNPDGGRFAFLSGRPYRWAHAALAANVETIVNDLFGQAAAAPDPAPAGARPAALRAANPARGDSRLSLSLARAAEVDLGVYDLQGRLVRRLLAGPLQAGSHALAWDGRADDGGLLPPGVYFARLRAPEGAAATPLLRLR</sequence>
<comment type="caution">
    <text evidence="2">The sequence shown here is derived from an EMBL/GenBank/DDBJ whole genome shotgun (WGS) entry which is preliminary data.</text>
</comment>
<evidence type="ECO:0000259" key="1">
    <source>
        <dbReference type="Pfam" id="PF13860"/>
    </source>
</evidence>
<evidence type="ECO:0000313" key="2">
    <source>
        <dbReference type="EMBL" id="MBM3317653.1"/>
    </source>
</evidence>